<dbReference type="RefSeq" id="WP_130542255.1">
    <property type="nucleotide sequence ID" value="NZ_CP042431.1"/>
</dbReference>
<proteinExistence type="inferred from homology"/>
<protein>
    <submittedName>
        <fullName evidence="10">Biopolymer transport protein ExbD</fullName>
    </submittedName>
</protein>
<dbReference type="GO" id="GO:0022857">
    <property type="term" value="F:transmembrane transporter activity"/>
    <property type="evidence" value="ECO:0007669"/>
    <property type="project" value="InterPro"/>
</dbReference>
<dbReference type="Pfam" id="PF02472">
    <property type="entry name" value="ExbD"/>
    <property type="match status" value="1"/>
</dbReference>
<evidence type="ECO:0000256" key="9">
    <source>
        <dbReference type="SAM" id="Phobius"/>
    </source>
</evidence>
<keyword evidence="4 7" id="KW-0812">Transmembrane</keyword>
<organism evidence="10 11">
    <name type="scientific">Pseudobacter ginsenosidimutans</name>
    <dbReference type="NCBI Taxonomy" id="661488"/>
    <lineage>
        <taxon>Bacteria</taxon>
        <taxon>Pseudomonadati</taxon>
        <taxon>Bacteroidota</taxon>
        <taxon>Chitinophagia</taxon>
        <taxon>Chitinophagales</taxon>
        <taxon>Chitinophagaceae</taxon>
        <taxon>Pseudobacter</taxon>
    </lineage>
</organism>
<dbReference type="InterPro" id="IPR003400">
    <property type="entry name" value="ExbD"/>
</dbReference>
<dbReference type="Proteomes" id="UP000293874">
    <property type="component" value="Unassembled WGS sequence"/>
</dbReference>
<evidence type="ECO:0000256" key="7">
    <source>
        <dbReference type="RuleBase" id="RU003879"/>
    </source>
</evidence>
<dbReference type="OrthoDB" id="952702at2"/>
<sequence>MAEINMATNTGGAGVRRSKKRSTRVDLTPMVDLGFLLITFFIFTTSMSEPVASKLNMPADGPDSKSPQSGSLTAVLLDDNKVFYYHGKLEEAIQNKVYGTTNFYIANGFGQVIRQKKSYLDSQKPNGSKELILMIKPLEESAYRDVVDILDEVMINDVKTYALMDIDPLEKEIIKKLINEPQPK</sequence>
<keyword evidence="7" id="KW-0813">Transport</keyword>
<evidence type="ECO:0000256" key="3">
    <source>
        <dbReference type="ARBA" id="ARBA00022475"/>
    </source>
</evidence>
<reference evidence="10 11" key="1">
    <citation type="submission" date="2019-02" db="EMBL/GenBank/DDBJ databases">
        <title>Genomic Encyclopedia of Type Strains, Phase IV (KMG-IV): sequencing the most valuable type-strain genomes for metagenomic binning, comparative biology and taxonomic classification.</title>
        <authorList>
            <person name="Goeker M."/>
        </authorList>
    </citation>
    <scope>NUCLEOTIDE SEQUENCE [LARGE SCALE GENOMIC DNA]</scope>
    <source>
        <strain evidence="10 11">DSM 18116</strain>
    </source>
</reference>
<evidence type="ECO:0000256" key="4">
    <source>
        <dbReference type="ARBA" id="ARBA00022692"/>
    </source>
</evidence>
<dbReference type="GO" id="GO:0005886">
    <property type="term" value="C:plasma membrane"/>
    <property type="evidence" value="ECO:0007669"/>
    <property type="project" value="UniProtKB-SubCell"/>
</dbReference>
<comment type="similarity">
    <text evidence="2 7">Belongs to the ExbD/TolR family.</text>
</comment>
<gene>
    <name evidence="10" type="ORF">EV199_3692</name>
</gene>
<evidence type="ECO:0000256" key="1">
    <source>
        <dbReference type="ARBA" id="ARBA00004162"/>
    </source>
</evidence>
<evidence type="ECO:0000256" key="2">
    <source>
        <dbReference type="ARBA" id="ARBA00005811"/>
    </source>
</evidence>
<evidence type="ECO:0000256" key="6">
    <source>
        <dbReference type="ARBA" id="ARBA00023136"/>
    </source>
</evidence>
<feature type="transmembrane region" description="Helical" evidence="9">
    <location>
        <begin position="27"/>
        <end position="47"/>
    </location>
</feature>
<dbReference type="PANTHER" id="PTHR30558">
    <property type="entry name" value="EXBD MEMBRANE COMPONENT OF PMF-DRIVEN MACROMOLECULE IMPORT SYSTEM"/>
    <property type="match status" value="1"/>
</dbReference>
<comment type="caution">
    <text evidence="10">The sequence shown here is derived from an EMBL/GenBank/DDBJ whole genome shotgun (WGS) entry which is preliminary data.</text>
</comment>
<evidence type="ECO:0000256" key="8">
    <source>
        <dbReference type="SAM" id="MobiDB-lite"/>
    </source>
</evidence>
<dbReference type="EMBL" id="SGXA01000002">
    <property type="protein sequence ID" value="RZS71781.1"/>
    <property type="molecule type" value="Genomic_DNA"/>
</dbReference>
<dbReference type="GO" id="GO:0015031">
    <property type="term" value="P:protein transport"/>
    <property type="evidence" value="ECO:0007669"/>
    <property type="project" value="UniProtKB-KW"/>
</dbReference>
<name>A0A4V2F0Y8_9BACT</name>
<feature type="region of interest" description="Disordered" evidence="8">
    <location>
        <begin position="1"/>
        <end position="21"/>
    </location>
</feature>
<keyword evidence="5 9" id="KW-1133">Transmembrane helix</keyword>
<feature type="compositionally biased region" description="Polar residues" evidence="8">
    <location>
        <begin position="1"/>
        <end position="10"/>
    </location>
</feature>
<evidence type="ECO:0000313" key="11">
    <source>
        <dbReference type="Proteomes" id="UP000293874"/>
    </source>
</evidence>
<keyword evidence="3" id="KW-1003">Cell membrane</keyword>
<keyword evidence="6 9" id="KW-0472">Membrane</keyword>
<keyword evidence="11" id="KW-1185">Reference proteome</keyword>
<dbReference type="AlphaFoldDB" id="A0A4V2F0Y8"/>
<keyword evidence="7" id="KW-0653">Protein transport</keyword>
<evidence type="ECO:0000256" key="5">
    <source>
        <dbReference type="ARBA" id="ARBA00022989"/>
    </source>
</evidence>
<comment type="subcellular location">
    <subcellularLocation>
        <location evidence="1">Cell membrane</location>
        <topology evidence="1">Single-pass membrane protein</topology>
    </subcellularLocation>
    <subcellularLocation>
        <location evidence="7">Cell membrane</location>
        <topology evidence="7">Single-pass type II membrane protein</topology>
    </subcellularLocation>
</comment>
<evidence type="ECO:0000313" key="10">
    <source>
        <dbReference type="EMBL" id="RZS71781.1"/>
    </source>
</evidence>
<accession>A0A4V2F0Y8</accession>
<dbReference type="PANTHER" id="PTHR30558:SF3">
    <property type="entry name" value="BIOPOLYMER TRANSPORT PROTEIN EXBD-RELATED"/>
    <property type="match status" value="1"/>
</dbReference>